<feature type="compositionally biased region" description="Gly residues" evidence="10">
    <location>
        <begin position="76"/>
        <end position="89"/>
    </location>
</feature>
<comment type="catalytic activity">
    <reaction evidence="8 9">
        <text>guanosine(26) in tRNA + 2 S-adenosyl-L-methionine = N(2)-dimethylguanosine(26) in tRNA + 2 S-adenosyl-L-homocysteine + 2 H(+)</text>
        <dbReference type="Rhea" id="RHEA:43140"/>
        <dbReference type="Rhea" id="RHEA-COMP:10359"/>
        <dbReference type="Rhea" id="RHEA-COMP:10360"/>
        <dbReference type="ChEBI" id="CHEBI:15378"/>
        <dbReference type="ChEBI" id="CHEBI:57856"/>
        <dbReference type="ChEBI" id="CHEBI:59789"/>
        <dbReference type="ChEBI" id="CHEBI:74269"/>
        <dbReference type="ChEBI" id="CHEBI:74513"/>
        <dbReference type="EC" id="2.1.1.216"/>
    </reaction>
</comment>
<dbReference type="InterPro" id="IPR002905">
    <property type="entry name" value="Trm1"/>
</dbReference>
<dbReference type="PANTHER" id="PTHR10631">
    <property type="entry name" value="N 2 ,N 2 -DIMETHYLGUANOSINE TRNA METHYLTRANSFERASE"/>
    <property type="match status" value="1"/>
</dbReference>
<evidence type="ECO:0000256" key="7">
    <source>
        <dbReference type="ARBA" id="ARBA00039099"/>
    </source>
</evidence>
<dbReference type="SUPFAM" id="SSF53335">
    <property type="entry name" value="S-adenosyl-L-methionine-dependent methyltransferases"/>
    <property type="match status" value="1"/>
</dbReference>
<proteinExistence type="inferred from homology"/>
<evidence type="ECO:0000256" key="2">
    <source>
        <dbReference type="ARBA" id="ARBA00022603"/>
    </source>
</evidence>
<dbReference type="PROSITE" id="PS51626">
    <property type="entry name" value="SAM_MT_TRM1"/>
    <property type="match status" value="1"/>
</dbReference>
<keyword evidence="4 9" id="KW-0949">S-adenosyl-L-methionine</keyword>
<name>A0A060SJM1_PYCCI</name>
<comment type="caution">
    <text evidence="11">The sequence shown here is derived from an EMBL/GenBank/DDBJ whole genome shotgun (WGS) entry which is preliminary data.</text>
</comment>
<feature type="region of interest" description="Disordered" evidence="10">
    <location>
        <begin position="70"/>
        <end position="128"/>
    </location>
</feature>
<sequence length="521" mass="56867">MTASAPPAFTVPEGFTLHRENTSAILLPATADAFLNPVQEFNRDLSVACIRTWGEVVNAEKERKWRAAAERRAAKKGGGAAVGGAGAGAAKGEPEAKKPRTDGETAGDEAVASASTADDATKSAAKPQTEFRPHQFVILEALSATGLRSIRYAHEIPNVKYVVANDLSSAAVEAMRRNVELNDLHEKEEPVAEGSSERPTIRPAKVRVNEEDACFSNYGGAPVKAEYCHEAALRLVLHTLATSAARYGRYVQPLLSLSIDFYVRLFVRVYTSPIEVKKLFSETAIYHVCSGCQSWYEQPLGRVTEQVSEKGNVNLHCKVHTGPPVSERCPECNSVLHVAGPMWSGPIHDKEFVSSVLSHVEANEDKYGTSARMKGMLTVAKEELDTPFYFTPSKISSHFHCVCPSLDETASALLHAGHKVSRSHACAGSLKTTATYADIHDIFRSWVKTHPVRMDKVSESSPTRVLLSKEPKAEANFKRHPDSVTASSKVKLVRYQQNPTPNWGPGAKPRGKRKRGQEGDD</sequence>
<evidence type="ECO:0000256" key="3">
    <source>
        <dbReference type="ARBA" id="ARBA00022679"/>
    </source>
</evidence>
<evidence type="ECO:0000256" key="8">
    <source>
        <dbReference type="ARBA" id="ARBA00051897"/>
    </source>
</evidence>
<dbReference type="Proteomes" id="UP000029665">
    <property type="component" value="Unassembled WGS sequence"/>
</dbReference>
<evidence type="ECO:0000313" key="12">
    <source>
        <dbReference type="Proteomes" id="UP000029665"/>
    </source>
</evidence>
<reference evidence="11" key="1">
    <citation type="submission" date="2014-01" db="EMBL/GenBank/DDBJ databases">
        <title>The genome of the white-rot fungus Pycnoporus cinnabarinus: a basidiomycete model with a versatile arsenal for lignocellulosic biomass breakdown.</title>
        <authorList>
            <person name="Levasseur A."/>
            <person name="Lomascolo A."/>
            <person name="Ruiz-Duenas F.J."/>
            <person name="Uzan E."/>
            <person name="Piumi F."/>
            <person name="Kues U."/>
            <person name="Ram A.F.J."/>
            <person name="Murat C."/>
            <person name="Haon M."/>
            <person name="Benoit I."/>
            <person name="Arfi Y."/>
            <person name="Chevret D."/>
            <person name="Drula E."/>
            <person name="Kwon M.J."/>
            <person name="Gouret P."/>
            <person name="Lesage-Meessen L."/>
            <person name="Lombard V."/>
            <person name="Mariette J."/>
            <person name="Noirot C."/>
            <person name="Park J."/>
            <person name="Patyshakuliyeva A."/>
            <person name="Wieneger R.A.B."/>
            <person name="Wosten H.A.B."/>
            <person name="Martin F."/>
            <person name="Coutinho P.M."/>
            <person name="de Vries R."/>
            <person name="Martinez A.T."/>
            <person name="Klopp C."/>
            <person name="Pontarotti P."/>
            <person name="Henrissat B."/>
            <person name="Record E."/>
        </authorList>
    </citation>
    <scope>NUCLEOTIDE SEQUENCE [LARGE SCALE GENOMIC DNA]</scope>
    <source>
        <strain evidence="11">BRFM137</strain>
    </source>
</reference>
<dbReference type="HOGENOM" id="CLU_010862_4_0_1"/>
<evidence type="ECO:0000256" key="9">
    <source>
        <dbReference type="PROSITE-ProRule" id="PRU00958"/>
    </source>
</evidence>
<feature type="compositionally biased region" description="Low complexity" evidence="10">
    <location>
        <begin position="112"/>
        <end position="126"/>
    </location>
</feature>
<feature type="compositionally biased region" description="Basic and acidic residues" evidence="10">
    <location>
        <begin position="467"/>
        <end position="482"/>
    </location>
</feature>
<dbReference type="STRING" id="5643.A0A060SJM1"/>
<dbReference type="InterPro" id="IPR029063">
    <property type="entry name" value="SAM-dependent_MTases_sf"/>
</dbReference>
<keyword evidence="2 9" id="KW-0489">Methyltransferase</keyword>
<dbReference type="FunFam" id="3.30.56.70:FF:000001">
    <property type="entry name" value="tRNA (guanine(26)-N(2))-dimethyltransferase"/>
    <property type="match status" value="1"/>
</dbReference>
<evidence type="ECO:0000313" key="11">
    <source>
        <dbReference type="EMBL" id="CDO74610.1"/>
    </source>
</evidence>
<dbReference type="AlphaFoldDB" id="A0A060SJM1"/>
<keyword evidence="6 9" id="KW-0694">RNA-binding</keyword>
<feature type="compositionally biased region" description="Basic and acidic residues" evidence="10">
    <location>
        <begin position="92"/>
        <end position="103"/>
    </location>
</feature>
<keyword evidence="1 9" id="KW-0820">tRNA-binding</keyword>
<dbReference type="GO" id="GO:0002940">
    <property type="term" value="P:tRNA N2-guanine methylation"/>
    <property type="evidence" value="ECO:0007669"/>
    <property type="project" value="TreeGrafter"/>
</dbReference>
<accession>A0A060SJM1</accession>
<protein>
    <recommendedName>
        <fullName evidence="7 9">tRNA (guanine(26)-N(2))-dimethyltransferase</fullName>
        <ecNumber evidence="7 9">2.1.1.216</ecNumber>
    </recommendedName>
</protein>
<keyword evidence="5 9" id="KW-0819">tRNA processing</keyword>
<gene>
    <name evidence="11" type="ORF">BN946_scf184599.g3</name>
</gene>
<dbReference type="GO" id="GO:0000049">
    <property type="term" value="F:tRNA binding"/>
    <property type="evidence" value="ECO:0007669"/>
    <property type="project" value="UniProtKB-UniRule"/>
</dbReference>
<evidence type="ECO:0000256" key="1">
    <source>
        <dbReference type="ARBA" id="ARBA00022555"/>
    </source>
</evidence>
<keyword evidence="12" id="KW-1185">Reference proteome</keyword>
<evidence type="ECO:0000256" key="6">
    <source>
        <dbReference type="ARBA" id="ARBA00022884"/>
    </source>
</evidence>
<feature type="region of interest" description="Disordered" evidence="10">
    <location>
        <begin position="458"/>
        <end position="521"/>
    </location>
</feature>
<organism evidence="11 12">
    <name type="scientific">Pycnoporus cinnabarinus</name>
    <name type="common">Cinnabar-red polypore</name>
    <name type="synonym">Trametes cinnabarina</name>
    <dbReference type="NCBI Taxonomy" id="5643"/>
    <lineage>
        <taxon>Eukaryota</taxon>
        <taxon>Fungi</taxon>
        <taxon>Dikarya</taxon>
        <taxon>Basidiomycota</taxon>
        <taxon>Agaricomycotina</taxon>
        <taxon>Agaricomycetes</taxon>
        <taxon>Polyporales</taxon>
        <taxon>Polyporaceae</taxon>
        <taxon>Trametes</taxon>
    </lineage>
</organism>
<evidence type="ECO:0000256" key="10">
    <source>
        <dbReference type="SAM" id="MobiDB-lite"/>
    </source>
</evidence>
<comment type="similarity">
    <text evidence="9">Belongs to the class I-like SAM-binding methyltransferase superfamily. Trm1 family.</text>
</comment>
<dbReference type="Pfam" id="PF02005">
    <property type="entry name" value="TRM"/>
    <property type="match status" value="2"/>
</dbReference>
<evidence type="ECO:0000256" key="4">
    <source>
        <dbReference type="ARBA" id="ARBA00022691"/>
    </source>
</evidence>
<evidence type="ECO:0000256" key="5">
    <source>
        <dbReference type="ARBA" id="ARBA00022694"/>
    </source>
</evidence>
<dbReference type="Gene3D" id="3.40.50.150">
    <property type="entry name" value="Vaccinia Virus protein VP39"/>
    <property type="match status" value="1"/>
</dbReference>
<keyword evidence="3 9" id="KW-0808">Transferase</keyword>
<dbReference type="InterPro" id="IPR042296">
    <property type="entry name" value="tRNA_met_Trm1_C"/>
</dbReference>
<dbReference type="GO" id="GO:0005634">
    <property type="term" value="C:nucleus"/>
    <property type="evidence" value="ECO:0007669"/>
    <property type="project" value="TreeGrafter"/>
</dbReference>
<dbReference type="OrthoDB" id="6349953at2759"/>
<dbReference type="GO" id="GO:0160104">
    <property type="term" value="F:tRNA (guanine(26)-N2)-dimethyltransferase activity"/>
    <property type="evidence" value="ECO:0007669"/>
    <property type="project" value="UniProtKB-UniRule"/>
</dbReference>
<dbReference type="EC" id="2.1.1.216" evidence="7 9"/>
<dbReference type="EMBL" id="CCBP010000192">
    <property type="protein sequence ID" value="CDO74610.1"/>
    <property type="molecule type" value="Genomic_DNA"/>
</dbReference>
<dbReference type="Gene3D" id="3.30.56.70">
    <property type="entry name" value="N2,N2-dimethylguanosine tRNA methyltransferase, C-terminal domain"/>
    <property type="match status" value="1"/>
</dbReference>
<dbReference type="OMA" id="MKCCHEM"/>
<dbReference type="PANTHER" id="PTHR10631:SF3">
    <property type="entry name" value="TRNA (GUANINE(26)-N(2))-DIMETHYLTRANSFERASE"/>
    <property type="match status" value="1"/>
</dbReference>